<accession>A0A395UVU1</accession>
<keyword evidence="4" id="KW-0411">Iron-sulfur</keyword>
<evidence type="ECO:0000256" key="1">
    <source>
        <dbReference type="ARBA" id="ARBA00022691"/>
    </source>
</evidence>
<dbReference type="InterPro" id="IPR005909">
    <property type="entry name" value="RaSEA"/>
</dbReference>
<dbReference type="Gene3D" id="3.20.20.70">
    <property type="entry name" value="Aldolase class I"/>
    <property type="match status" value="1"/>
</dbReference>
<dbReference type="CDD" id="cd01335">
    <property type="entry name" value="Radical_SAM"/>
    <property type="match status" value="1"/>
</dbReference>
<proteinExistence type="predicted"/>
<dbReference type="AlphaFoldDB" id="A0A395UVU1"/>
<dbReference type="SUPFAM" id="SSF102114">
    <property type="entry name" value="Radical SAM enzymes"/>
    <property type="match status" value="1"/>
</dbReference>
<evidence type="ECO:0000313" key="6">
    <source>
        <dbReference type="EMBL" id="RGR53076.1"/>
    </source>
</evidence>
<comment type="caution">
    <text evidence="6">The sequence shown here is derived from an EMBL/GenBank/DDBJ whole genome shotgun (WGS) entry which is preliminary data.</text>
</comment>
<feature type="domain" description="Elp3/MiaA/NifB-like radical SAM core" evidence="5">
    <location>
        <begin position="40"/>
        <end position="270"/>
    </location>
</feature>
<keyword evidence="3" id="KW-0408">Iron</keyword>
<dbReference type="SMART" id="SM00729">
    <property type="entry name" value="Elp3"/>
    <property type="match status" value="1"/>
</dbReference>
<dbReference type="RefSeq" id="WP_118392462.1">
    <property type="nucleotide sequence ID" value="NZ_QRUJ01000015.1"/>
</dbReference>
<reference evidence="6 7" key="1">
    <citation type="submission" date="2018-08" db="EMBL/GenBank/DDBJ databases">
        <title>A genome reference for cultivated species of the human gut microbiota.</title>
        <authorList>
            <person name="Zou Y."/>
            <person name="Xue W."/>
            <person name="Luo G."/>
        </authorList>
    </citation>
    <scope>NUCLEOTIDE SEQUENCE [LARGE SCALE GENOMIC DNA]</scope>
    <source>
        <strain evidence="6 7">AF25-15</strain>
    </source>
</reference>
<dbReference type="InterPro" id="IPR013785">
    <property type="entry name" value="Aldolase_TIM"/>
</dbReference>
<dbReference type="GO" id="GO:0046872">
    <property type="term" value="F:metal ion binding"/>
    <property type="evidence" value="ECO:0007669"/>
    <property type="project" value="UniProtKB-KW"/>
</dbReference>
<keyword evidence="2" id="KW-0479">Metal-binding</keyword>
<evidence type="ECO:0000256" key="3">
    <source>
        <dbReference type="ARBA" id="ARBA00023004"/>
    </source>
</evidence>
<keyword evidence="1" id="KW-0949">S-adenosyl-L-methionine</keyword>
<evidence type="ECO:0000256" key="4">
    <source>
        <dbReference type="ARBA" id="ARBA00023014"/>
    </source>
</evidence>
<sequence length="334" mass="38973">MEKRNENKEIMNNMKPVITDKYEMSYIRKMGNPKTHKTENELVIILPVGCYWAKKTDGCSYCGYQTLVDEMRTTTAPYTYVEILQTEIKKYAENIDRISFFVGGSFFEIPYKERCELISELNNYQNIKEVCIETRPELVTKESIKDILDCLGNKKLQIAFGIESSNEYIRNQIHKKGLDENTYIKAMNILQDLNVHVLIYVFVKPPIPYITDDEAIDDAMKTIKDSFDKGAYAVELECGYIVENSDMYNLYKNGRYKPLSFWSIQKLLKNAIALNRGIVRLAYFSDTPKPIAGPSNCEKCNDKFIKMFDEYRETLDPKVLFEEIQCECKKYIIR</sequence>
<dbReference type="PIRSF" id="PIRSF004954">
    <property type="entry name" value="Radical_SAM"/>
    <property type="match status" value="1"/>
</dbReference>
<protein>
    <submittedName>
        <fullName evidence="6">Radical SAM protein</fullName>
    </submittedName>
</protein>
<dbReference type="GO" id="GO:0003824">
    <property type="term" value="F:catalytic activity"/>
    <property type="evidence" value="ECO:0007669"/>
    <property type="project" value="InterPro"/>
</dbReference>
<dbReference type="GO" id="GO:0051536">
    <property type="term" value="F:iron-sulfur cluster binding"/>
    <property type="evidence" value="ECO:0007669"/>
    <property type="project" value="UniProtKB-KW"/>
</dbReference>
<dbReference type="Pfam" id="PF04055">
    <property type="entry name" value="Radical_SAM"/>
    <property type="match status" value="1"/>
</dbReference>
<name>A0A395UVU1_9FIRM</name>
<dbReference type="InterPro" id="IPR006638">
    <property type="entry name" value="Elp3/MiaA/NifB-like_rSAM"/>
</dbReference>
<gene>
    <name evidence="6" type="ORF">DWY38_12365</name>
</gene>
<evidence type="ECO:0000313" key="7">
    <source>
        <dbReference type="Proteomes" id="UP000266066"/>
    </source>
</evidence>
<evidence type="ECO:0000259" key="5">
    <source>
        <dbReference type="SMART" id="SM00729"/>
    </source>
</evidence>
<dbReference type="InterPro" id="IPR007197">
    <property type="entry name" value="rSAM"/>
</dbReference>
<evidence type="ECO:0000256" key="2">
    <source>
        <dbReference type="ARBA" id="ARBA00022723"/>
    </source>
</evidence>
<organism evidence="6 7">
    <name type="scientific">Agathobacter rectalis</name>
    <dbReference type="NCBI Taxonomy" id="39491"/>
    <lineage>
        <taxon>Bacteria</taxon>
        <taxon>Bacillati</taxon>
        <taxon>Bacillota</taxon>
        <taxon>Clostridia</taxon>
        <taxon>Lachnospirales</taxon>
        <taxon>Lachnospiraceae</taxon>
        <taxon>Agathobacter</taxon>
    </lineage>
</organism>
<dbReference type="InterPro" id="IPR058240">
    <property type="entry name" value="rSAM_sf"/>
</dbReference>
<dbReference type="EMBL" id="QRUJ01000015">
    <property type="protein sequence ID" value="RGR53076.1"/>
    <property type="molecule type" value="Genomic_DNA"/>
</dbReference>
<dbReference type="Proteomes" id="UP000266066">
    <property type="component" value="Unassembled WGS sequence"/>
</dbReference>